<dbReference type="RefSeq" id="WP_344803054.1">
    <property type="nucleotide sequence ID" value="NZ_BAABAB010000010.1"/>
</dbReference>
<dbReference type="EMBL" id="BAABAB010000010">
    <property type="protein sequence ID" value="GAA3614421.1"/>
    <property type="molecule type" value="Genomic_DNA"/>
</dbReference>
<dbReference type="SUPFAM" id="SSF48498">
    <property type="entry name" value="Tetracyclin repressor-like, C-terminal domain"/>
    <property type="match status" value="1"/>
</dbReference>
<dbReference type="InterPro" id="IPR001647">
    <property type="entry name" value="HTH_TetR"/>
</dbReference>
<accession>A0ABP6ZMC2</accession>
<dbReference type="SUPFAM" id="SSF46689">
    <property type="entry name" value="Homeodomain-like"/>
    <property type="match status" value="1"/>
</dbReference>
<dbReference type="PANTHER" id="PTHR47506">
    <property type="entry name" value="TRANSCRIPTIONAL REGULATORY PROTEIN"/>
    <property type="match status" value="1"/>
</dbReference>
<evidence type="ECO:0000256" key="3">
    <source>
        <dbReference type="ARBA" id="ARBA00023163"/>
    </source>
</evidence>
<evidence type="ECO:0000259" key="5">
    <source>
        <dbReference type="PROSITE" id="PS50977"/>
    </source>
</evidence>
<evidence type="ECO:0000313" key="6">
    <source>
        <dbReference type="EMBL" id="GAA3614421.1"/>
    </source>
</evidence>
<dbReference type="Gene3D" id="1.10.357.10">
    <property type="entry name" value="Tetracycline Repressor, domain 2"/>
    <property type="match status" value="1"/>
</dbReference>
<evidence type="ECO:0000313" key="7">
    <source>
        <dbReference type="Proteomes" id="UP001501490"/>
    </source>
</evidence>
<dbReference type="PANTHER" id="PTHR47506:SF3">
    <property type="entry name" value="HTH-TYPE TRANSCRIPTIONAL REGULATOR LMRA"/>
    <property type="match status" value="1"/>
</dbReference>
<dbReference type="Pfam" id="PF21993">
    <property type="entry name" value="TetR_C_13_2"/>
    <property type="match status" value="1"/>
</dbReference>
<feature type="domain" description="HTH tetR-type" evidence="5">
    <location>
        <begin position="2"/>
        <end position="62"/>
    </location>
</feature>
<keyword evidence="7" id="KW-1185">Reference proteome</keyword>
<dbReference type="Proteomes" id="UP001501490">
    <property type="component" value="Unassembled WGS sequence"/>
</dbReference>
<dbReference type="InterPro" id="IPR009057">
    <property type="entry name" value="Homeodomain-like_sf"/>
</dbReference>
<keyword evidence="3" id="KW-0804">Transcription</keyword>
<evidence type="ECO:0000256" key="1">
    <source>
        <dbReference type="ARBA" id="ARBA00023015"/>
    </source>
</evidence>
<sequence>MADTRQRILTAATDLMRSRGYRGTGLKDITTTAVATTGSLYHFFPGGKEELVCAAIRVDGAAHEALFLDLAGQASTPGEAIAAFFSQAADILEATDYVDLCPIGTIAGEIASTSPQIRVACDDVFAGWQRMITTELAEYGLDVGDATELSATVVAALLGGFLFVRTRRCGTPLRDAGHHLRELIDHRLASTRSP</sequence>
<organism evidence="6 7">
    <name type="scientific">Microlunatus ginsengisoli</name>
    <dbReference type="NCBI Taxonomy" id="363863"/>
    <lineage>
        <taxon>Bacteria</taxon>
        <taxon>Bacillati</taxon>
        <taxon>Actinomycetota</taxon>
        <taxon>Actinomycetes</taxon>
        <taxon>Propionibacteriales</taxon>
        <taxon>Propionibacteriaceae</taxon>
        <taxon>Microlunatus</taxon>
    </lineage>
</organism>
<protein>
    <submittedName>
        <fullName evidence="6">TetR/AcrR family transcriptional regulator</fullName>
    </submittedName>
</protein>
<keyword evidence="2 4" id="KW-0238">DNA-binding</keyword>
<evidence type="ECO:0000256" key="4">
    <source>
        <dbReference type="PROSITE-ProRule" id="PRU00335"/>
    </source>
</evidence>
<evidence type="ECO:0000256" key="2">
    <source>
        <dbReference type="ARBA" id="ARBA00023125"/>
    </source>
</evidence>
<dbReference type="InterPro" id="IPR054156">
    <property type="entry name" value="YxaF_TetR_C"/>
</dbReference>
<proteinExistence type="predicted"/>
<dbReference type="PROSITE" id="PS50977">
    <property type="entry name" value="HTH_TETR_2"/>
    <property type="match status" value="1"/>
</dbReference>
<reference evidence="7" key="1">
    <citation type="journal article" date="2019" name="Int. J. Syst. Evol. Microbiol.">
        <title>The Global Catalogue of Microorganisms (GCM) 10K type strain sequencing project: providing services to taxonomists for standard genome sequencing and annotation.</title>
        <authorList>
            <consortium name="The Broad Institute Genomics Platform"/>
            <consortium name="The Broad Institute Genome Sequencing Center for Infectious Disease"/>
            <person name="Wu L."/>
            <person name="Ma J."/>
        </authorList>
    </citation>
    <scope>NUCLEOTIDE SEQUENCE [LARGE SCALE GENOMIC DNA]</scope>
    <source>
        <strain evidence="7">JCM 16929</strain>
    </source>
</reference>
<gene>
    <name evidence="6" type="ORF">GCM10022236_15420</name>
</gene>
<dbReference type="Pfam" id="PF00440">
    <property type="entry name" value="TetR_N"/>
    <property type="match status" value="1"/>
</dbReference>
<keyword evidence="1" id="KW-0805">Transcription regulation</keyword>
<dbReference type="InterPro" id="IPR036271">
    <property type="entry name" value="Tet_transcr_reg_TetR-rel_C_sf"/>
</dbReference>
<comment type="caution">
    <text evidence="6">The sequence shown here is derived from an EMBL/GenBank/DDBJ whole genome shotgun (WGS) entry which is preliminary data.</text>
</comment>
<feature type="DNA-binding region" description="H-T-H motif" evidence="4">
    <location>
        <begin position="25"/>
        <end position="44"/>
    </location>
</feature>
<name>A0ABP6ZMC2_9ACTN</name>